<dbReference type="AlphaFoldDB" id="A0A3N1KSA8"/>
<dbReference type="GO" id="GO:0003677">
    <property type="term" value="F:DNA binding"/>
    <property type="evidence" value="ECO:0007669"/>
    <property type="project" value="UniProtKB-KW"/>
</dbReference>
<protein>
    <submittedName>
        <fullName evidence="6">DNA-binding transcriptional LysR family regulator</fullName>
    </submittedName>
</protein>
<dbReference type="Pfam" id="PF00126">
    <property type="entry name" value="HTH_1"/>
    <property type="match status" value="1"/>
</dbReference>
<gene>
    <name evidence="6" type="ORF">EDC65_4118</name>
</gene>
<keyword evidence="4" id="KW-0804">Transcription</keyword>
<dbReference type="PANTHER" id="PTHR30419">
    <property type="entry name" value="HTH-TYPE TRANSCRIPTIONAL REGULATOR YBHD"/>
    <property type="match status" value="1"/>
</dbReference>
<dbReference type="SUPFAM" id="SSF53850">
    <property type="entry name" value="Periplasmic binding protein-like II"/>
    <property type="match status" value="1"/>
</dbReference>
<dbReference type="InterPro" id="IPR000847">
    <property type="entry name" value="LysR_HTH_N"/>
</dbReference>
<dbReference type="InterPro" id="IPR005119">
    <property type="entry name" value="LysR_subst-bd"/>
</dbReference>
<dbReference type="GO" id="GO:0003700">
    <property type="term" value="F:DNA-binding transcription factor activity"/>
    <property type="evidence" value="ECO:0007669"/>
    <property type="project" value="InterPro"/>
</dbReference>
<dbReference type="InterPro" id="IPR036390">
    <property type="entry name" value="WH_DNA-bd_sf"/>
</dbReference>
<dbReference type="Gene3D" id="1.10.10.10">
    <property type="entry name" value="Winged helix-like DNA-binding domain superfamily/Winged helix DNA-binding domain"/>
    <property type="match status" value="1"/>
</dbReference>
<dbReference type="PANTHER" id="PTHR30419:SF2">
    <property type="entry name" value="LYSR FAMILY TRANSCRIPTIONAL REGULATOR"/>
    <property type="match status" value="1"/>
</dbReference>
<dbReference type="Gene3D" id="3.40.190.290">
    <property type="match status" value="1"/>
</dbReference>
<feature type="domain" description="HTH lysR-type" evidence="5">
    <location>
        <begin position="13"/>
        <end position="62"/>
    </location>
</feature>
<dbReference type="Pfam" id="PF03466">
    <property type="entry name" value="LysR_substrate"/>
    <property type="match status" value="1"/>
</dbReference>
<dbReference type="EMBL" id="RJKX01000016">
    <property type="protein sequence ID" value="ROP83471.1"/>
    <property type="molecule type" value="Genomic_DNA"/>
</dbReference>
<evidence type="ECO:0000256" key="4">
    <source>
        <dbReference type="ARBA" id="ARBA00023163"/>
    </source>
</evidence>
<keyword evidence="7" id="KW-1185">Reference proteome</keyword>
<dbReference type="InterPro" id="IPR036388">
    <property type="entry name" value="WH-like_DNA-bd_sf"/>
</dbReference>
<dbReference type="Proteomes" id="UP000278222">
    <property type="component" value="Unassembled WGS sequence"/>
</dbReference>
<dbReference type="GO" id="GO:0005829">
    <property type="term" value="C:cytosol"/>
    <property type="evidence" value="ECO:0007669"/>
    <property type="project" value="TreeGrafter"/>
</dbReference>
<comment type="similarity">
    <text evidence="1">Belongs to the LysR transcriptional regulatory family.</text>
</comment>
<comment type="caution">
    <text evidence="6">The sequence shown here is derived from an EMBL/GenBank/DDBJ whole genome shotgun (WGS) entry which is preliminary data.</text>
</comment>
<name>A0A3N1KSA8_9PROT</name>
<evidence type="ECO:0000256" key="1">
    <source>
        <dbReference type="ARBA" id="ARBA00009437"/>
    </source>
</evidence>
<evidence type="ECO:0000313" key="7">
    <source>
        <dbReference type="Proteomes" id="UP000278222"/>
    </source>
</evidence>
<organism evidence="6 7">
    <name type="scientific">Stella humosa</name>
    <dbReference type="NCBI Taxonomy" id="94"/>
    <lineage>
        <taxon>Bacteria</taxon>
        <taxon>Pseudomonadati</taxon>
        <taxon>Pseudomonadota</taxon>
        <taxon>Alphaproteobacteria</taxon>
        <taxon>Rhodospirillales</taxon>
        <taxon>Stellaceae</taxon>
        <taxon>Stella</taxon>
    </lineage>
</organism>
<sequence length="302" mass="32550">MALHLDLVTARFFVAIVEEASIARAAARENIAPSAISKRVSELEQRFGVTLLRRHHRGVEPTPAGAVLLRRARGLLHEAAQLEVELRQFAAGERGHIRLFANETAIIGFLPRHLALFTAAHPQVRIDVAEALSEDIVRAVEENAGDIGIFDANVPSRELWVRACFTDRLVAVVAAGHPLARHPRVALDELLDHDLIGQERRSAVGLLLQRGAAALGRVPRIRVRVDGFDAVCCLVSEGVGAGLVTADCAAMLADALNLVVVPLAEPWADREHRLCARDPDDLPPVARLLLQHLAGGGSGAVD</sequence>
<dbReference type="PROSITE" id="PS50931">
    <property type="entry name" value="HTH_LYSR"/>
    <property type="match status" value="1"/>
</dbReference>
<reference evidence="6 7" key="1">
    <citation type="submission" date="2018-11" db="EMBL/GenBank/DDBJ databases">
        <title>Genomic Encyclopedia of Type Strains, Phase IV (KMG-IV): sequencing the most valuable type-strain genomes for metagenomic binning, comparative biology and taxonomic classification.</title>
        <authorList>
            <person name="Goeker M."/>
        </authorList>
    </citation>
    <scope>NUCLEOTIDE SEQUENCE [LARGE SCALE GENOMIC DNA]</scope>
    <source>
        <strain evidence="6 7">DSM 5900</strain>
    </source>
</reference>
<dbReference type="SUPFAM" id="SSF46785">
    <property type="entry name" value="Winged helix' DNA-binding domain"/>
    <property type="match status" value="1"/>
</dbReference>
<proteinExistence type="inferred from homology"/>
<evidence type="ECO:0000256" key="3">
    <source>
        <dbReference type="ARBA" id="ARBA00023125"/>
    </source>
</evidence>
<dbReference type="InterPro" id="IPR050950">
    <property type="entry name" value="HTH-type_LysR_regulators"/>
</dbReference>
<evidence type="ECO:0000256" key="2">
    <source>
        <dbReference type="ARBA" id="ARBA00023015"/>
    </source>
</evidence>
<keyword evidence="2" id="KW-0805">Transcription regulation</keyword>
<evidence type="ECO:0000259" key="5">
    <source>
        <dbReference type="PROSITE" id="PS50931"/>
    </source>
</evidence>
<dbReference type="FunFam" id="1.10.10.10:FF:000001">
    <property type="entry name" value="LysR family transcriptional regulator"/>
    <property type="match status" value="1"/>
</dbReference>
<accession>A0A3N1KSA8</accession>
<keyword evidence="3 6" id="KW-0238">DNA-binding</keyword>
<dbReference type="RefSeq" id="WP_170216616.1">
    <property type="nucleotide sequence ID" value="NZ_AP019700.1"/>
</dbReference>
<evidence type="ECO:0000313" key="6">
    <source>
        <dbReference type="EMBL" id="ROP83471.1"/>
    </source>
</evidence>